<dbReference type="GO" id="GO:0046872">
    <property type="term" value="F:metal ion binding"/>
    <property type="evidence" value="ECO:0007669"/>
    <property type="project" value="UniProtKB-KW"/>
</dbReference>
<organism evidence="12 13">
    <name type="scientific">Malassezia vespertilionis</name>
    <dbReference type="NCBI Taxonomy" id="2020962"/>
    <lineage>
        <taxon>Eukaryota</taxon>
        <taxon>Fungi</taxon>
        <taxon>Dikarya</taxon>
        <taxon>Basidiomycota</taxon>
        <taxon>Ustilaginomycotina</taxon>
        <taxon>Malasseziomycetes</taxon>
        <taxon>Malasseziales</taxon>
        <taxon>Malasseziaceae</taxon>
        <taxon>Malassezia</taxon>
    </lineage>
</organism>
<protein>
    <recommendedName>
        <fullName evidence="9">(2E,6E)-farnesyl diphosphate synthase</fullName>
    </recommendedName>
    <alternativeName>
        <fullName evidence="8">Dimethylallyltranstransferase</fullName>
    </alternativeName>
    <alternativeName>
        <fullName evidence="7">Farnesyl diphosphate synthase</fullName>
    </alternativeName>
    <alternativeName>
        <fullName evidence="5">Farnesyltranstransferase</fullName>
    </alternativeName>
    <alternativeName>
        <fullName evidence="10">Geranylgeranyl diphosphate synthase</fullName>
    </alternativeName>
    <alternativeName>
        <fullName evidence="6">Geranyltranstransferase</fullName>
    </alternativeName>
</protein>
<dbReference type="AlphaFoldDB" id="A0A2N1JG75"/>
<dbReference type="EMBL" id="KZ454987">
    <property type="protein sequence ID" value="PKI85535.1"/>
    <property type="molecule type" value="Genomic_DNA"/>
</dbReference>
<dbReference type="Gene3D" id="1.10.600.10">
    <property type="entry name" value="Farnesyl Diphosphate Synthase"/>
    <property type="match status" value="1"/>
</dbReference>
<dbReference type="OrthoDB" id="6921389at2759"/>
<dbReference type="GO" id="GO:0008299">
    <property type="term" value="P:isoprenoid biosynthetic process"/>
    <property type="evidence" value="ECO:0007669"/>
    <property type="project" value="InterPro"/>
</dbReference>
<name>A0A2N1JG75_9BASI</name>
<keyword evidence="3" id="KW-0479">Metal-binding</keyword>
<comment type="cofactor">
    <cofactor evidence="1">
        <name>Mg(2+)</name>
        <dbReference type="ChEBI" id="CHEBI:18420"/>
    </cofactor>
</comment>
<keyword evidence="11" id="KW-0808">Transferase</keyword>
<gene>
    <name evidence="12" type="primary">BTS1</name>
    <name evidence="12" type="ORF">MVES_000215</name>
</gene>
<dbReference type="PROSITE" id="PS00444">
    <property type="entry name" value="POLYPRENYL_SYNTHASE_2"/>
    <property type="match status" value="1"/>
</dbReference>
<dbReference type="InterPro" id="IPR033749">
    <property type="entry name" value="Polyprenyl_synt_CS"/>
</dbReference>
<evidence type="ECO:0000256" key="3">
    <source>
        <dbReference type="ARBA" id="ARBA00022723"/>
    </source>
</evidence>
<dbReference type="Proteomes" id="UP000232875">
    <property type="component" value="Unassembled WGS sequence"/>
</dbReference>
<dbReference type="Pfam" id="PF00348">
    <property type="entry name" value="polyprenyl_synt"/>
    <property type="match status" value="1"/>
</dbReference>
<keyword evidence="4" id="KW-0460">Magnesium</keyword>
<evidence type="ECO:0000256" key="2">
    <source>
        <dbReference type="ARBA" id="ARBA00006706"/>
    </source>
</evidence>
<dbReference type="STRING" id="2020962.A0A2N1JG75"/>
<dbReference type="PANTHER" id="PTHR12001">
    <property type="entry name" value="GERANYLGERANYL PYROPHOSPHATE SYNTHASE"/>
    <property type="match status" value="1"/>
</dbReference>
<evidence type="ECO:0000256" key="5">
    <source>
        <dbReference type="ARBA" id="ARBA00032052"/>
    </source>
</evidence>
<evidence type="ECO:0000256" key="10">
    <source>
        <dbReference type="ARBA" id="ARBA00033096"/>
    </source>
</evidence>
<reference evidence="12 13" key="1">
    <citation type="submission" date="2017-10" db="EMBL/GenBank/DDBJ databases">
        <title>A novel species of cold-tolerant Malassezia isolated from bats.</title>
        <authorList>
            <person name="Lorch J.M."/>
            <person name="Palmer J.M."/>
            <person name="Vanderwolf K.J."/>
            <person name="Schmidt K.Z."/>
            <person name="Verant M.L."/>
            <person name="Weller T.J."/>
            <person name="Blehert D.S."/>
        </authorList>
    </citation>
    <scope>NUCLEOTIDE SEQUENCE [LARGE SCALE GENOMIC DNA]</scope>
    <source>
        <strain evidence="12 13">NWHC:44797-103</strain>
    </source>
</reference>
<dbReference type="CDD" id="cd00685">
    <property type="entry name" value="Trans_IPPS_HT"/>
    <property type="match status" value="1"/>
</dbReference>
<dbReference type="GO" id="GO:0004659">
    <property type="term" value="F:prenyltransferase activity"/>
    <property type="evidence" value="ECO:0007669"/>
    <property type="project" value="InterPro"/>
</dbReference>
<evidence type="ECO:0000313" key="13">
    <source>
        <dbReference type="Proteomes" id="UP000232875"/>
    </source>
</evidence>
<evidence type="ECO:0000256" key="6">
    <source>
        <dbReference type="ARBA" id="ARBA00032380"/>
    </source>
</evidence>
<dbReference type="PANTHER" id="PTHR12001:SF44">
    <property type="entry name" value="GERANYLGERANYL PYROPHOSPHATE SYNTHASE"/>
    <property type="match status" value="1"/>
</dbReference>
<evidence type="ECO:0000256" key="9">
    <source>
        <dbReference type="ARBA" id="ARBA00032873"/>
    </source>
</evidence>
<accession>A0A2N1JG75</accession>
<evidence type="ECO:0000313" key="12">
    <source>
        <dbReference type="EMBL" id="PKI85535.1"/>
    </source>
</evidence>
<evidence type="ECO:0000256" key="11">
    <source>
        <dbReference type="RuleBase" id="RU004466"/>
    </source>
</evidence>
<sequence>MYNFTPAAKDGASSLAWYTDILQKLQGRGEWTNVQEISLLEPYRYLDTQPGKEIRARLIDAFQVWLGVPPEELELITDVIRRLHTASLLVDDIEDSSDLRRGVPTAHTIYGVPQTINAANYVYFQVFARLASTHPDTLAMVTNELVCLHRGQGLDLFWRDSLLCPAEHEYVDMVINKTGGLFRIAIKLMQALSPLSEKVDYVPLANLIGLLFQIRDDYMNLQSTVLLENKGFCEDLTEGKFSFPVIHAISSGTQSERILLHILKQRTTSVEKKEYAVRHIEACGSFAYTRQVLAVLDTQAREEVRRIESELGTPNPALLHILDALHIKD</sequence>
<proteinExistence type="inferred from homology"/>
<evidence type="ECO:0000256" key="8">
    <source>
        <dbReference type="ARBA" id="ARBA00032448"/>
    </source>
</evidence>
<dbReference type="SUPFAM" id="SSF48576">
    <property type="entry name" value="Terpenoid synthases"/>
    <property type="match status" value="1"/>
</dbReference>
<evidence type="ECO:0000256" key="1">
    <source>
        <dbReference type="ARBA" id="ARBA00001946"/>
    </source>
</evidence>
<keyword evidence="13" id="KW-1185">Reference proteome</keyword>
<evidence type="ECO:0000256" key="4">
    <source>
        <dbReference type="ARBA" id="ARBA00022842"/>
    </source>
</evidence>
<dbReference type="SFLD" id="SFLDS00005">
    <property type="entry name" value="Isoprenoid_Synthase_Type_I"/>
    <property type="match status" value="1"/>
</dbReference>
<comment type="similarity">
    <text evidence="2 11">Belongs to the FPP/GGPP synthase family.</text>
</comment>
<dbReference type="InterPro" id="IPR000092">
    <property type="entry name" value="Polyprenyl_synt"/>
</dbReference>
<dbReference type="InterPro" id="IPR008949">
    <property type="entry name" value="Isoprenoid_synthase_dom_sf"/>
</dbReference>
<evidence type="ECO:0000256" key="7">
    <source>
        <dbReference type="ARBA" id="ARBA00032424"/>
    </source>
</evidence>
<dbReference type="PROSITE" id="PS00723">
    <property type="entry name" value="POLYPRENYL_SYNTHASE_1"/>
    <property type="match status" value="1"/>
</dbReference>